<dbReference type="EMBL" id="CAJVQA010014039">
    <property type="protein sequence ID" value="CAG8728538.1"/>
    <property type="molecule type" value="Genomic_DNA"/>
</dbReference>
<protein>
    <submittedName>
        <fullName evidence="1">3748_t:CDS:1</fullName>
    </submittedName>
</protein>
<proteinExistence type="predicted"/>
<feature type="non-terminal residue" evidence="1">
    <location>
        <position position="46"/>
    </location>
</feature>
<evidence type="ECO:0000313" key="2">
    <source>
        <dbReference type="Proteomes" id="UP000789759"/>
    </source>
</evidence>
<evidence type="ECO:0000313" key="1">
    <source>
        <dbReference type="EMBL" id="CAG8728538.1"/>
    </source>
</evidence>
<organism evidence="1 2">
    <name type="scientific">Cetraspora pellucida</name>
    <dbReference type="NCBI Taxonomy" id="1433469"/>
    <lineage>
        <taxon>Eukaryota</taxon>
        <taxon>Fungi</taxon>
        <taxon>Fungi incertae sedis</taxon>
        <taxon>Mucoromycota</taxon>
        <taxon>Glomeromycotina</taxon>
        <taxon>Glomeromycetes</taxon>
        <taxon>Diversisporales</taxon>
        <taxon>Gigasporaceae</taxon>
        <taxon>Cetraspora</taxon>
    </lineage>
</organism>
<accession>A0A9N9ICH0</accession>
<keyword evidence="2" id="KW-1185">Reference proteome</keyword>
<gene>
    <name evidence="1" type="ORF">CPELLU_LOCUS13335</name>
</gene>
<comment type="caution">
    <text evidence="1">The sequence shown here is derived from an EMBL/GenBank/DDBJ whole genome shotgun (WGS) entry which is preliminary data.</text>
</comment>
<reference evidence="1" key="1">
    <citation type="submission" date="2021-06" db="EMBL/GenBank/DDBJ databases">
        <authorList>
            <person name="Kallberg Y."/>
            <person name="Tangrot J."/>
            <person name="Rosling A."/>
        </authorList>
    </citation>
    <scope>NUCLEOTIDE SEQUENCE</scope>
    <source>
        <strain evidence="1">FL966</strain>
    </source>
</reference>
<name>A0A9N9ICH0_9GLOM</name>
<sequence>MAQSSLAKQELKAKKLSCIFQDSVLKYSDLKLKACKTKRSQYWRHT</sequence>
<dbReference type="Proteomes" id="UP000789759">
    <property type="component" value="Unassembled WGS sequence"/>
</dbReference>
<dbReference type="AlphaFoldDB" id="A0A9N9ICH0"/>